<comment type="subcellular location">
    <subcellularLocation>
        <location evidence="1">Cell outer membrane</location>
    </subcellularLocation>
</comment>
<dbReference type="Proteomes" id="UP000093111">
    <property type="component" value="Unassembled WGS sequence"/>
</dbReference>
<evidence type="ECO:0000313" key="7">
    <source>
        <dbReference type="EMBL" id="OBZ97134.1"/>
    </source>
</evidence>
<keyword evidence="5" id="KW-0732">Signal</keyword>
<protein>
    <submittedName>
        <fullName evidence="7">TonB-dependent receptor</fullName>
    </submittedName>
</protein>
<dbReference type="SMART" id="SM00028">
    <property type="entry name" value="TPR"/>
    <property type="match status" value="5"/>
</dbReference>
<keyword evidence="4" id="KW-0802">TPR repeat</keyword>
<evidence type="ECO:0000256" key="3">
    <source>
        <dbReference type="ARBA" id="ARBA00023237"/>
    </source>
</evidence>
<dbReference type="PROSITE" id="PS50005">
    <property type="entry name" value="TPR"/>
    <property type="match status" value="1"/>
</dbReference>
<organism evidence="7 8">
    <name type="scientific">Pararhizobium polonicum</name>
    <dbReference type="NCBI Taxonomy" id="1612624"/>
    <lineage>
        <taxon>Bacteria</taxon>
        <taxon>Pseudomonadati</taxon>
        <taxon>Pseudomonadota</taxon>
        <taxon>Alphaproteobacteria</taxon>
        <taxon>Hyphomicrobiales</taxon>
        <taxon>Rhizobiaceae</taxon>
        <taxon>Rhizobium/Agrobacterium group</taxon>
        <taxon>Pararhizobium</taxon>
    </lineage>
</organism>
<evidence type="ECO:0000256" key="1">
    <source>
        <dbReference type="ARBA" id="ARBA00004442"/>
    </source>
</evidence>
<feature type="repeat" description="TPR" evidence="4">
    <location>
        <begin position="440"/>
        <end position="473"/>
    </location>
</feature>
<evidence type="ECO:0000259" key="6">
    <source>
        <dbReference type="Pfam" id="PF04773"/>
    </source>
</evidence>
<dbReference type="SUPFAM" id="SSF56935">
    <property type="entry name" value="Porins"/>
    <property type="match status" value="1"/>
</dbReference>
<feature type="domain" description="FecR protein" evidence="6">
    <location>
        <begin position="64"/>
        <end position="158"/>
    </location>
</feature>
<dbReference type="EMBL" id="LGLV01000004">
    <property type="protein sequence ID" value="OBZ97134.1"/>
    <property type="molecule type" value="Genomic_DNA"/>
</dbReference>
<dbReference type="PANTHER" id="PTHR38731">
    <property type="entry name" value="LIPL45-RELATED LIPOPROTEIN-RELATED"/>
    <property type="match status" value="1"/>
</dbReference>
<dbReference type="RefSeq" id="WP_068952403.1">
    <property type="nucleotide sequence ID" value="NZ_LGLV01000004.1"/>
</dbReference>
<keyword evidence="2" id="KW-0472">Membrane</keyword>
<reference evidence="7 8" key="1">
    <citation type="journal article" date="2016" name="Syst. Appl. Microbiol.">
        <title>Pararhizobium polonicum sp. nov. isolated from tumors on stone fruit rootstocks.</title>
        <authorList>
            <person name="Pulawska J."/>
            <person name="Kuzmanovic N."/>
            <person name="Willems A."/>
            <person name="Pothier J.F."/>
        </authorList>
    </citation>
    <scope>NUCLEOTIDE SEQUENCE [LARGE SCALE GENOMIC DNA]</scope>
    <source>
        <strain evidence="7 8">F5.1</strain>
    </source>
</reference>
<feature type="chain" id="PRO_5008890465" evidence="5">
    <location>
        <begin position="22"/>
        <end position="1204"/>
    </location>
</feature>
<comment type="caution">
    <text evidence="7">The sequence shown here is derived from an EMBL/GenBank/DDBJ whole genome shotgun (WGS) entry which is preliminary data.</text>
</comment>
<feature type="signal peptide" evidence="5">
    <location>
        <begin position="1"/>
        <end position="21"/>
    </location>
</feature>
<dbReference type="PATRIC" id="fig|1612624.7.peg.1147"/>
<dbReference type="InterPro" id="IPR036942">
    <property type="entry name" value="Beta-barrel_TonB_sf"/>
</dbReference>
<dbReference type="AlphaFoldDB" id="A0A1C7PBQ5"/>
<dbReference type="Gene3D" id="1.25.40.10">
    <property type="entry name" value="Tetratricopeptide repeat domain"/>
    <property type="match status" value="2"/>
</dbReference>
<evidence type="ECO:0000256" key="4">
    <source>
        <dbReference type="PROSITE-ProRule" id="PRU00339"/>
    </source>
</evidence>
<keyword evidence="8" id="KW-1185">Reference proteome</keyword>
<dbReference type="InterPro" id="IPR019734">
    <property type="entry name" value="TPR_rpt"/>
</dbReference>
<dbReference type="STRING" id="1612624.ADU59_05490"/>
<evidence type="ECO:0000313" key="8">
    <source>
        <dbReference type="Proteomes" id="UP000093111"/>
    </source>
</evidence>
<accession>A0A1C7PBQ5</accession>
<evidence type="ECO:0000256" key="2">
    <source>
        <dbReference type="ARBA" id="ARBA00023136"/>
    </source>
</evidence>
<keyword evidence="3" id="KW-0998">Cell outer membrane</keyword>
<dbReference type="Pfam" id="PF04773">
    <property type="entry name" value="FecR"/>
    <property type="match status" value="1"/>
</dbReference>
<dbReference type="SUPFAM" id="SSF48452">
    <property type="entry name" value="TPR-like"/>
    <property type="match status" value="2"/>
</dbReference>
<dbReference type="InterPro" id="IPR011990">
    <property type="entry name" value="TPR-like_helical_dom_sf"/>
</dbReference>
<dbReference type="OrthoDB" id="7810516at2"/>
<gene>
    <name evidence="7" type="ORF">ADU59_05490</name>
</gene>
<dbReference type="InterPro" id="IPR006860">
    <property type="entry name" value="FecR"/>
</dbReference>
<dbReference type="Gene3D" id="2.40.170.20">
    <property type="entry name" value="TonB-dependent receptor, beta-barrel domain"/>
    <property type="match status" value="1"/>
</dbReference>
<keyword evidence="7" id="KW-0675">Receptor</keyword>
<dbReference type="GO" id="GO:0009279">
    <property type="term" value="C:cell outer membrane"/>
    <property type="evidence" value="ECO:0007669"/>
    <property type="project" value="UniProtKB-SubCell"/>
</dbReference>
<sequence length="1204" mass="130203">MKYASAGIALGALCLAIPAQAEPLPRPSPAAGSVIARKSGEEVRFVDISGWRYVDLKQDLLSGDVLRTNATGQLAVLFSDRTQVRLGRNTSLLVKQMGGGDTGLELQSGTIWARAERGGQGVVIDTPAAAAAIRGTDWTMTVGPDGKTSLIVLEGLVELSNAYGSVKVAQGEGAVAAIGKAPSKIVIAKPKDREQMLFNLSLRTAFQWMPATPLIVPQMRTERRRIEATAPGARSAEDWLSLSEIYLALDGKEKAKAALDEARVRGLGASQTARADLIDALIAGSENRYRDAAVLFDKARPRLDAKRGAIAAYGGYFARSLADPNHAEEPPRLANSGYGAMAKAWTAGFRQDIPAAIASIREGERNTPGDPALPAARALLGILLADEKQVVDGFERALAIDPEDPTGLEARANYKLYILNDRQGALDDLNRALKTAPGFSSIWNTIGLVHSARDANREAEAAYKKAIELDPLDPVSHANLAFLYLVEMRMTEAKREIDEALRVDPSFDIALVARGRYHLQTGEMDKAVEDLLAGSTANPGYSQGQLMLAAAHYEKGDRVPAAQALDNAERLDPTDPVIPVVRTAIAIDEYDADAAIRNAQEIMRRTRARGGDYAPLGANQQAGSTLNDAFRLQGLDAWGQYYGDVVFNPFAGSSYIDQAVRGSVDPFIGAYSYDGKILENSTNDSSYSSFIQGLLLDPHMLASRDRAANLVQRPFIEASIGGGLVSNNGDRGYTGEAELRGFGNTIFPVSVYGTLAWETTPQKRDYDIVGSHFNSETELLSGNGYLTATPSPDDRFVFYANYARNDLWLDDSILFSTLKRTRDVSAETLNLGAAWSHTIAYHNVVNAGLFYSSSQARILDNSFLFGFPFLDSTIEGEKTSLVAAVNHLYEDGNLTFRYGLEAGTLKLKSHLVYGNILPPEEFYDISSTETSPLGKAYASVLAEITPSLKAEAAVFATYLESDGDAINRLDPRLGLAWSPFEGQWLRAAYLREGAASDTPTLAPVGVLGIQSNQLDLAMDGKADTYALRWDGEWTDNLFTSVDFQHQEFDSITASLPYTINTIAIDKGRLDRASATANLLLGHGFGLSATAAINESSGHGTVVGDAFEGALPFVPDTAGRVALTWVNTNNIRATLAANYTGDRLDNAGSRLKDYWTLDANLKWESFDKRVEVNLSGFNLLDEDFYVAEAIPGWGPTFKGTVKVRF</sequence>
<dbReference type="Pfam" id="PF13431">
    <property type="entry name" value="TPR_17"/>
    <property type="match status" value="1"/>
</dbReference>
<evidence type="ECO:0000256" key="5">
    <source>
        <dbReference type="SAM" id="SignalP"/>
    </source>
</evidence>
<dbReference type="Gene3D" id="2.60.120.1440">
    <property type="match status" value="1"/>
</dbReference>
<proteinExistence type="predicted"/>
<name>A0A1C7PBQ5_9HYPH</name>